<comment type="caution">
    <text evidence="1">The sequence shown here is derived from an EMBL/GenBank/DDBJ whole genome shotgun (WGS) entry which is preliminary data.</text>
</comment>
<evidence type="ECO:0000313" key="2">
    <source>
        <dbReference type="Proteomes" id="UP001500213"/>
    </source>
</evidence>
<reference evidence="2" key="1">
    <citation type="journal article" date="2019" name="Int. J. Syst. Evol. Microbiol.">
        <title>The Global Catalogue of Microorganisms (GCM) 10K type strain sequencing project: providing services to taxonomists for standard genome sequencing and annotation.</title>
        <authorList>
            <consortium name="The Broad Institute Genomics Platform"/>
            <consortium name="The Broad Institute Genome Sequencing Center for Infectious Disease"/>
            <person name="Wu L."/>
            <person name="Ma J."/>
        </authorList>
    </citation>
    <scope>NUCLEOTIDE SEQUENCE [LARGE SCALE GENOMIC DNA]</scope>
    <source>
        <strain evidence="2">JCM 17593</strain>
    </source>
</reference>
<keyword evidence="2" id="KW-1185">Reference proteome</keyword>
<proteinExistence type="predicted"/>
<dbReference type="InterPro" id="IPR029044">
    <property type="entry name" value="Nucleotide-diphossugar_trans"/>
</dbReference>
<sequence>MKVVLFCGGLGMRIRADNQSAPKPMTMVGERPILWHIMRWYACHGHTEFILCLGYGAAAVKNYFLDYREEVSNDFVLSNGGADVELLSSDFSDWRITFVDTGLNTPIGERLRRVRPYLEGDEVFLANYGDVVTDAPMNEFIAELPADHVGSLVAVQPTDSFHVLGFGPDGGMTGLEPVAGMDMWINGGYFVLRQGIFDYLNPGEDLVGNAVVRAAADGRFTANKYTGFWAAMDTLKERAVLEELHASGHAPWELWRRNEPLPSLVEPLPRVLNL</sequence>
<dbReference type="InterPro" id="IPR013446">
    <property type="entry name" value="G1P_cyt_trans-like"/>
</dbReference>
<evidence type="ECO:0000313" key="1">
    <source>
        <dbReference type="EMBL" id="GAA4191509.1"/>
    </source>
</evidence>
<protein>
    <submittedName>
        <fullName evidence="1">Glucose-1-phosphate cytidylyltransferase</fullName>
    </submittedName>
</protein>
<dbReference type="RefSeq" id="WP_344776883.1">
    <property type="nucleotide sequence ID" value="NZ_BAABBX010000015.1"/>
</dbReference>
<dbReference type="PANTHER" id="PTHR47183:SF3">
    <property type="entry name" value="TRANSFERASE"/>
    <property type="match status" value="1"/>
</dbReference>
<keyword evidence="1" id="KW-0548">Nucleotidyltransferase</keyword>
<dbReference type="Gene3D" id="3.90.550.10">
    <property type="entry name" value="Spore Coat Polysaccharide Biosynthesis Protein SpsA, Chain A"/>
    <property type="match status" value="1"/>
</dbReference>
<dbReference type="GO" id="GO:0016779">
    <property type="term" value="F:nucleotidyltransferase activity"/>
    <property type="evidence" value="ECO:0007669"/>
    <property type="project" value="UniProtKB-KW"/>
</dbReference>
<keyword evidence="1" id="KW-0808">Transferase</keyword>
<accession>A0ABP8AVY3</accession>
<dbReference type="Proteomes" id="UP001500213">
    <property type="component" value="Unassembled WGS sequence"/>
</dbReference>
<organism evidence="1 2">
    <name type="scientific">Gryllotalpicola kribbensis</name>
    <dbReference type="NCBI Taxonomy" id="993084"/>
    <lineage>
        <taxon>Bacteria</taxon>
        <taxon>Bacillati</taxon>
        <taxon>Actinomycetota</taxon>
        <taxon>Actinomycetes</taxon>
        <taxon>Micrococcales</taxon>
        <taxon>Microbacteriaceae</taxon>
        <taxon>Gryllotalpicola</taxon>
    </lineage>
</organism>
<dbReference type="SUPFAM" id="SSF53448">
    <property type="entry name" value="Nucleotide-diphospho-sugar transferases"/>
    <property type="match status" value="1"/>
</dbReference>
<dbReference type="EMBL" id="BAABBX010000015">
    <property type="protein sequence ID" value="GAA4191509.1"/>
    <property type="molecule type" value="Genomic_DNA"/>
</dbReference>
<name>A0ABP8AVY3_9MICO</name>
<gene>
    <name evidence="1" type="ORF">GCM10022288_22430</name>
</gene>
<dbReference type="PANTHER" id="PTHR47183">
    <property type="entry name" value="GLUCOSE-1-PHOSPHATE CYTIDYLYLTRANSFERASE-RELATED"/>
    <property type="match status" value="1"/>
</dbReference>